<comment type="caution">
    <text evidence="3">The sequence shown here is derived from an EMBL/GenBank/DDBJ whole genome shotgun (WGS) entry which is preliminary data.</text>
</comment>
<gene>
    <name evidence="3" type="ORF">PGTUg99_014459</name>
</gene>
<reference evidence="3 4" key="1">
    <citation type="submission" date="2019-05" db="EMBL/GenBank/DDBJ databases">
        <title>Emergence of the Ug99 lineage of the wheat stem rust pathogen through somatic hybridization.</title>
        <authorList>
            <person name="Li F."/>
            <person name="Upadhyaya N.M."/>
            <person name="Sperschneider J."/>
            <person name="Matny O."/>
            <person name="Nguyen-Phuc H."/>
            <person name="Mago R."/>
            <person name="Raley C."/>
            <person name="Miller M.E."/>
            <person name="Silverstein K.A.T."/>
            <person name="Henningsen E."/>
            <person name="Hirsch C.D."/>
            <person name="Visser B."/>
            <person name="Pretorius Z.A."/>
            <person name="Steffenson B.J."/>
            <person name="Schwessinger B."/>
            <person name="Dodds P.N."/>
            <person name="Figueroa M."/>
        </authorList>
    </citation>
    <scope>NUCLEOTIDE SEQUENCE [LARGE SCALE GENOMIC DNA]</scope>
    <source>
        <strain evidence="3 4">Ug99</strain>
    </source>
</reference>
<accession>A0A5B0RCW6</accession>
<feature type="region of interest" description="Disordered" evidence="1">
    <location>
        <begin position="272"/>
        <end position="342"/>
    </location>
</feature>
<feature type="region of interest" description="Disordered" evidence="1">
    <location>
        <begin position="1"/>
        <end position="33"/>
    </location>
</feature>
<protein>
    <recommendedName>
        <fullName evidence="2">DUF7918 domain-containing protein</fullName>
    </recommendedName>
</protein>
<sequence>MPINAATGASCTINLLPPPPTTTSSSSSNDQIPEKIPCEEYKHETTTNPTTGAIQETVTIESQQACPFEIFIDIKPTAYSTLTANSSSKSAKLKPQDYVIHTILDGISAGYCKRPKSNSDGSVRLSKTYSRDQSSFRSYQFAPITLVDPDDYDPRNQIQGSARDPTETICEDEKVIKSLGTIQVDIIRADLVHRRRKPAQNRAAPVPSTNQMLFSERSKKARLLNTAGLSNYSPSNLPPAPMEWHIKKQDPQPFLQFIFKYKPRVILEDEGTIARDPSHAPHINQDIEDDDHDDEQESDRKPFLKRLKSEATTDNNDDDDENQDRQMKKPKIIDLTGSDDSD</sequence>
<feature type="compositionally biased region" description="Basic and acidic residues" evidence="1">
    <location>
        <begin position="298"/>
        <end position="311"/>
    </location>
</feature>
<name>A0A5B0RCW6_PUCGR</name>
<proteinExistence type="predicted"/>
<feature type="domain" description="DUF7918" evidence="2">
    <location>
        <begin position="59"/>
        <end position="276"/>
    </location>
</feature>
<dbReference type="Pfam" id="PF25534">
    <property type="entry name" value="DUF7918"/>
    <property type="match status" value="1"/>
</dbReference>
<feature type="compositionally biased region" description="Acidic residues" evidence="1">
    <location>
        <begin position="286"/>
        <end position="297"/>
    </location>
</feature>
<dbReference type="PANTHER" id="PTHR36223:SF5">
    <property type="entry name" value="BETA-LACTAMASE-TYPE TRANSPEPTIDASE FOLD DOMAIN CONTAINING PROTEIN"/>
    <property type="match status" value="1"/>
</dbReference>
<dbReference type="InterPro" id="IPR057678">
    <property type="entry name" value="DUF7918"/>
</dbReference>
<evidence type="ECO:0000256" key="1">
    <source>
        <dbReference type="SAM" id="MobiDB-lite"/>
    </source>
</evidence>
<dbReference type="EMBL" id="VDEP01000212">
    <property type="protein sequence ID" value="KAA1123048.1"/>
    <property type="molecule type" value="Genomic_DNA"/>
</dbReference>
<dbReference type="PANTHER" id="PTHR36223">
    <property type="entry name" value="BETA-LACTAMASE-TYPE TRANSPEPTIDASE FOLD DOMAIN CONTAINING PROTEIN"/>
    <property type="match status" value="1"/>
</dbReference>
<evidence type="ECO:0000313" key="4">
    <source>
        <dbReference type="Proteomes" id="UP000325313"/>
    </source>
</evidence>
<dbReference type="Proteomes" id="UP000325313">
    <property type="component" value="Unassembled WGS sequence"/>
</dbReference>
<evidence type="ECO:0000313" key="3">
    <source>
        <dbReference type="EMBL" id="KAA1123048.1"/>
    </source>
</evidence>
<evidence type="ECO:0000259" key="2">
    <source>
        <dbReference type="Pfam" id="PF25534"/>
    </source>
</evidence>
<dbReference type="AlphaFoldDB" id="A0A5B0RCW6"/>
<organism evidence="3 4">
    <name type="scientific">Puccinia graminis f. sp. tritici</name>
    <dbReference type="NCBI Taxonomy" id="56615"/>
    <lineage>
        <taxon>Eukaryota</taxon>
        <taxon>Fungi</taxon>
        <taxon>Dikarya</taxon>
        <taxon>Basidiomycota</taxon>
        <taxon>Pucciniomycotina</taxon>
        <taxon>Pucciniomycetes</taxon>
        <taxon>Pucciniales</taxon>
        <taxon>Pucciniaceae</taxon>
        <taxon>Puccinia</taxon>
    </lineage>
</organism>